<dbReference type="EMBL" id="JADCTT010000004">
    <property type="protein sequence ID" value="KAF9753372.1"/>
    <property type="molecule type" value="Genomic_DNA"/>
</dbReference>
<evidence type="ECO:0000313" key="2">
    <source>
        <dbReference type="Proteomes" id="UP000616885"/>
    </source>
</evidence>
<dbReference type="Proteomes" id="UP000616885">
    <property type="component" value="Unassembled WGS sequence"/>
</dbReference>
<accession>A0A8H7NCZ4</accession>
<proteinExistence type="predicted"/>
<organism evidence="1 2">
    <name type="scientific">Bionectria ochroleuca</name>
    <name type="common">Gliocladium roseum</name>
    <dbReference type="NCBI Taxonomy" id="29856"/>
    <lineage>
        <taxon>Eukaryota</taxon>
        <taxon>Fungi</taxon>
        <taxon>Dikarya</taxon>
        <taxon>Ascomycota</taxon>
        <taxon>Pezizomycotina</taxon>
        <taxon>Sordariomycetes</taxon>
        <taxon>Hypocreomycetidae</taxon>
        <taxon>Hypocreales</taxon>
        <taxon>Bionectriaceae</taxon>
        <taxon>Clonostachys</taxon>
    </lineage>
</organism>
<evidence type="ECO:0000313" key="1">
    <source>
        <dbReference type="EMBL" id="KAF9753372.1"/>
    </source>
</evidence>
<name>A0A8H7NCZ4_BIOOC</name>
<sequence length="99" mass="11169">MESTSVISQTHFCESFGRPYSEFEAVERSEVFPVVWEGGESNFTFFCHHPNFHQILILDFVFSRAECSSKTLFLFTSGLSVGGRSSSSFCPLDFSSPTY</sequence>
<reference evidence="1" key="1">
    <citation type="submission" date="2020-10" db="EMBL/GenBank/DDBJ databases">
        <title>High-Quality Genome Resource of Clonostachys rosea strain S41 by Oxford Nanopore Long-Read Sequencing.</title>
        <authorList>
            <person name="Wang H."/>
        </authorList>
    </citation>
    <scope>NUCLEOTIDE SEQUENCE</scope>
    <source>
        <strain evidence="1">S41</strain>
    </source>
</reference>
<gene>
    <name evidence="1" type="ORF">IM811_012130</name>
</gene>
<comment type="caution">
    <text evidence="1">The sequence shown here is derived from an EMBL/GenBank/DDBJ whole genome shotgun (WGS) entry which is preliminary data.</text>
</comment>
<protein>
    <submittedName>
        <fullName evidence="1">Uncharacterized protein</fullName>
    </submittedName>
</protein>
<dbReference type="AlphaFoldDB" id="A0A8H7NCZ4"/>